<evidence type="ECO:0000313" key="6">
    <source>
        <dbReference type="Proteomes" id="UP000182985"/>
    </source>
</evidence>
<dbReference type="InterPro" id="IPR050397">
    <property type="entry name" value="Env_Response_Regulators"/>
</dbReference>
<dbReference type="Gene3D" id="2.60.120.10">
    <property type="entry name" value="Jelly Rolls"/>
    <property type="match status" value="1"/>
</dbReference>
<dbReference type="AlphaFoldDB" id="A0A1J6HQK2"/>
<proteinExistence type="predicted"/>
<dbReference type="InterPro" id="IPR018490">
    <property type="entry name" value="cNMP-bd_dom_sf"/>
</dbReference>
<dbReference type="InterPro" id="IPR014710">
    <property type="entry name" value="RmlC-like_jellyroll"/>
</dbReference>
<name>A0A1J6HQK2_9HYPH</name>
<dbReference type="SUPFAM" id="SSF46785">
    <property type="entry name" value="Winged helix' DNA-binding domain"/>
    <property type="match status" value="1"/>
</dbReference>
<keyword evidence="6" id="KW-1185">Reference proteome</keyword>
<keyword evidence="3" id="KW-0804">Transcription</keyword>
<sequence>MPFPPQNAIANKLLALLPPSDYEAIIQETTYVELPRGTVLAETGKPIAKVYFLTTGIGSVIVTTAEGKRAEAGIFGFDGYIPTSAIAGVENSSYDVLVQVAAQGYEMPYEKFRRWMDESRSFSRIMIRSIEAFSVQLAYTAVSNAIHEVTQRLARWLLMCDDRILGKEIAITHEFLSIMLAVRRPSVTTSLHVLEGLGLIKSERGVVFIRNRHGLERYARDAYGWPEKEYVRLMQGFEPVGDI</sequence>
<dbReference type="PANTHER" id="PTHR24567">
    <property type="entry name" value="CRP FAMILY TRANSCRIPTIONAL REGULATORY PROTEIN"/>
    <property type="match status" value="1"/>
</dbReference>
<gene>
    <name evidence="5" type="ORF">BLA27_04705</name>
</gene>
<dbReference type="Gene3D" id="1.10.10.10">
    <property type="entry name" value="Winged helix-like DNA-binding domain superfamily/Winged helix DNA-binding domain"/>
    <property type="match status" value="1"/>
</dbReference>
<evidence type="ECO:0000259" key="4">
    <source>
        <dbReference type="SMART" id="SM00100"/>
    </source>
</evidence>
<dbReference type="InterPro" id="IPR012318">
    <property type="entry name" value="HTH_CRP"/>
</dbReference>
<dbReference type="GO" id="GO:0005829">
    <property type="term" value="C:cytosol"/>
    <property type="evidence" value="ECO:0007669"/>
    <property type="project" value="TreeGrafter"/>
</dbReference>
<keyword evidence="2" id="KW-0238">DNA-binding</keyword>
<comment type="caution">
    <text evidence="5">The sequence shown here is derived from an EMBL/GenBank/DDBJ whole genome shotgun (WGS) entry which is preliminary data.</text>
</comment>
<dbReference type="Pfam" id="PF00027">
    <property type="entry name" value="cNMP_binding"/>
    <property type="match status" value="1"/>
</dbReference>
<dbReference type="Pfam" id="PF13545">
    <property type="entry name" value="HTH_Crp_2"/>
    <property type="match status" value="1"/>
</dbReference>
<dbReference type="InterPro" id="IPR036390">
    <property type="entry name" value="WH_DNA-bd_sf"/>
</dbReference>
<dbReference type="RefSeq" id="WP_071630660.1">
    <property type="nucleotide sequence ID" value="NZ_JBCAUP010000006.1"/>
</dbReference>
<dbReference type="SUPFAM" id="SSF51206">
    <property type="entry name" value="cAMP-binding domain-like"/>
    <property type="match status" value="1"/>
</dbReference>
<evidence type="ECO:0000256" key="3">
    <source>
        <dbReference type="ARBA" id="ARBA00023163"/>
    </source>
</evidence>
<dbReference type="PANTHER" id="PTHR24567:SF74">
    <property type="entry name" value="HTH-TYPE TRANSCRIPTIONAL REGULATOR ARCR"/>
    <property type="match status" value="1"/>
</dbReference>
<dbReference type="GO" id="GO:0003700">
    <property type="term" value="F:DNA-binding transcription factor activity"/>
    <property type="evidence" value="ECO:0007669"/>
    <property type="project" value="TreeGrafter"/>
</dbReference>
<evidence type="ECO:0000256" key="2">
    <source>
        <dbReference type="ARBA" id="ARBA00023125"/>
    </source>
</evidence>
<evidence type="ECO:0000256" key="1">
    <source>
        <dbReference type="ARBA" id="ARBA00023015"/>
    </source>
</evidence>
<evidence type="ECO:0000313" key="5">
    <source>
        <dbReference type="EMBL" id="OIS94697.1"/>
    </source>
</evidence>
<dbReference type="InterPro" id="IPR036388">
    <property type="entry name" value="WH-like_DNA-bd_sf"/>
</dbReference>
<protein>
    <submittedName>
        <fullName evidence="5">Crp/Fnr family transcriptional regulator</fullName>
    </submittedName>
</protein>
<dbReference type="InterPro" id="IPR000595">
    <property type="entry name" value="cNMP-bd_dom"/>
</dbReference>
<reference evidence="5 6" key="1">
    <citation type="submission" date="2016-10" db="EMBL/GenBank/DDBJ databases">
        <title>The Draft Genome Sequence of the Potato Rhizosphere Bacteria Ochrobactrum sp. IPA7.2.</title>
        <authorList>
            <person name="Gogoleva N.E."/>
            <person name="Khlopko Y.A."/>
            <person name="Burygin G.L."/>
            <person name="Plotnikov A.O."/>
        </authorList>
    </citation>
    <scope>NUCLEOTIDE SEQUENCE [LARGE SCALE GENOMIC DNA]</scope>
    <source>
        <strain evidence="5 6">IPA7.2</strain>
    </source>
</reference>
<keyword evidence="1" id="KW-0805">Transcription regulation</keyword>
<dbReference type="SMART" id="SM00100">
    <property type="entry name" value="cNMP"/>
    <property type="match status" value="1"/>
</dbReference>
<dbReference type="GO" id="GO:0003677">
    <property type="term" value="F:DNA binding"/>
    <property type="evidence" value="ECO:0007669"/>
    <property type="project" value="UniProtKB-KW"/>
</dbReference>
<dbReference type="OrthoDB" id="7506088at2"/>
<organism evidence="5 6">
    <name type="scientific">Brucella cytisi</name>
    <dbReference type="NCBI Taxonomy" id="407152"/>
    <lineage>
        <taxon>Bacteria</taxon>
        <taxon>Pseudomonadati</taxon>
        <taxon>Pseudomonadota</taxon>
        <taxon>Alphaproteobacteria</taxon>
        <taxon>Hyphomicrobiales</taxon>
        <taxon>Brucellaceae</taxon>
        <taxon>Brucella/Ochrobactrum group</taxon>
        <taxon>Brucella</taxon>
    </lineage>
</organism>
<accession>A0A1J6HQK2</accession>
<dbReference type="EMBL" id="MOEC01000003">
    <property type="protein sequence ID" value="OIS94697.1"/>
    <property type="molecule type" value="Genomic_DNA"/>
</dbReference>
<feature type="domain" description="Cyclic nucleotide-binding" evidence="4">
    <location>
        <begin position="13"/>
        <end position="134"/>
    </location>
</feature>
<dbReference type="Proteomes" id="UP000182985">
    <property type="component" value="Unassembled WGS sequence"/>
</dbReference>